<dbReference type="PROSITE" id="PS50042">
    <property type="entry name" value="CNMP_BINDING_3"/>
    <property type="match status" value="1"/>
</dbReference>
<dbReference type="InterPro" id="IPR036388">
    <property type="entry name" value="WH-like_DNA-bd_sf"/>
</dbReference>
<reference evidence="9" key="1">
    <citation type="journal article" date="2019" name="Int. J. Syst. Evol. Microbiol.">
        <title>The Global Catalogue of Microorganisms (GCM) 10K type strain sequencing project: providing services to taxonomists for standard genome sequencing and annotation.</title>
        <authorList>
            <consortium name="The Broad Institute Genomics Platform"/>
            <consortium name="The Broad Institute Genome Sequencing Center for Infectious Disease"/>
            <person name="Wu L."/>
            <person name="Ma J."/>
        </authorList>
    </citation>
    <scope>NUCLEOTIDE SEQUENCE [LARGE SCALE GENOMIC DNA]</scope>
    <source>
        <strain evidence="9">CGMCC 1.18578</strain>
    </source>
</reference>
<feature type="domain" description="Cyclic nucleotide-binding" evidence="6">
    <location>
        <begin position="10"/>
        <end position="131"/>
    </location>
</feature>
<keyword evidence="9" id="KW-1185">Reference proteome</keyword>
<dbReference type="Gene3D" id="2.60.120.10">
    <property type="entry name" value="Jelly Rolls"/>
    <property type="match status" value="1"/>
</dbReference>
<dbReference type="SMART" id="SM00100">
    <property type="entry name" value="cNMP"/>
    <property type="match status" value="1"/>
</dbReference>
<dbReference type="SUPFAM" id="SSF46785">
    <property type="entry name" value="Winged helix' DNA-binding domain"/>
    <property type="match status" value="1"/>
</dbReference>
<keyword evidence="2" id="KW-0238">DNA-binding</keyword>
<dbReference type="EMBL" id="JBHSNC010000047">
    <property type="protein sequence ID" value="MFC5530790.1"/>
    <property type="molecule type" value="Genomic_DNA"/>
</dbReference>
<keyword evidence="1" id="KW-0805">Transcription regulation</keyword>
<dbReference type="PROSITE" id="PS51063">
    <property type="entry name" value="HTH_CRP_2"/>
    <property type="match status" value="1"/>
</dbReference>
<dbReference type="Pfam" id="PF00027">
    <property type="entry name" value="cNMP_binding"/>
    <property type="match status" value="1"/>
</dbReference>
<evidence type="ECO:0000256" key="3">
    <source>
        <dbReference type="ARBA" id="ARBA00023159"/>
    </source>
</evidence>
<evidence type="ECO:0000313" key="8">
    <source>
        <dbReference type="EMBL" id="MFC5530790.1"/>
    </source>
</evidence>
<dbReference type="PANTHER" id="PTHR24567:SF74">
    <property type="entry name" value="HTH-TYPE TRANSCRIPTIONAL REGULATOR ARCR"/>
    <property type="match status" value="1"/>
</dbReference>
<dbReference type="InterPro" id="IPR018490">
    <property type="entry name" value="cNMP-bd_dom_sf"/>
</dbReference>
<dbReference type="Pfam" id="PF13545">
    <property type="entry name" value="HTH_Crp_2"/>
    <property type="match status" value="1"/>
</dbReference>
<keyword evidence="3" id="KW-0010">Activator</keyword>
<evidence type="ECO:0000256" key="5">
    <source>
        <dbReference type="SAM" id="MobiDB-lite"/>
    </source>
</evidence>
<dbReference type="Proteomes" id="UP001596108">
    <property type="component" value="Unassembled WGS sequence"/>
</dbReference>
<dbReference type="InterPro" id="IPR000595">
    <property type="entry name" value="cNMP-bd_dom"/>
</dbReference>
<name>A0ABW0R189_9BACL</name>
<evidence type="ECO:0000256" key="4">
    <source>
        <dbReference type="ARBA" id="ARBA00023163"/>
    </source>
</evidence>
<dbReference type="SMART" id="SM00419">
    <property type="entry name" value="HTH_CRP"/>
    <property type="match status" value="1"/>
</dbReference>
<gene>
    <name evidence="8" type="ORF">ACFPQ4_15275</name>
</gene>
<dbReference type="PRINTS" id="PR00103">
    <property type="entry name" value="CAMPKINASE"/>
</dbReference>
<dbReference type="CDD" id="cd00038">
    <property type="entry name" value="CAP_ED"/>
    <property type="match status" value="1"/>
</dbReference>
<evidence type="ECO:0000259" key="7">
    <source>
        <dbReference type="PROSITE" id="PS51063"/>
    </source>
</evidence>
<evidence type="ECO:0000313" key="9">
    <source>
        <dbReference type="Proteomes" id="UP001596108"/>
    </source>
</evidence>
<protein>
    <submittedName>
        <fullName evidence="8">Crp/Fnr family transcriptional regulator</fullName>
    </submittedName>
</protein>
<evidence type="ECO:0000256" key="1">
    <source>
        <dbReference type="ARBA" id="ARBA00023015"/>
    </source>
</evidence>
<proteinExistence type="predicted"/>
<sequence length="243" mass="27944">MYSSVLDTPFFKGLIDVADYEQVKGLFSERHYPKGSIVFQQGDEGREMYVIQSGALKIYRQDQGREIILGHQFPGETIGELEVFHYDSRRLASVAAIEKTSLWMIRKADMDALANKYPDLLRKVLFIVSERLNQANRKIEYLSFLDVRVRVANLLLDLNSNFGADSDQGRHIRFRMSQQHLANTIGAGRESVARVLLELQKDGIIHTVKKDLFLTDLPSLERLAGPDSEPQDERKWHSYHKYS</sequence>
<accession>A0ABW0R189</accession>
<comment type="caution">
    <text evidence="8">The sequence shown here is derived from an EMBL/GenBank/DDBJ whole genome shotgun (WGS) entry which is preliminary data.</text>
</comment>
<evidence type="ECO:0000259" key="6">
    <source>
        <dbReference type="PROSITE" id="PS50042"/>
    </source>
</evidence>
<keyword evidence="4" id="KW-0804">Transcription</keyword>
<feature type="region of interest" description="Disordered" evidence="5">
    <location>
        <begin position="224"/>
        <end position="243"/>
    </location>
</feature>
<evidence type="ECO:0000256" key="2">
    <source>
        <dbReference type="ARBA" id="ARBA00023125"/>
    </source>
</evidence>
<dbReference type="InterPro" id="IPR014710">
    <property type="entry name" value="RmlC-like_jellyroll"/>
</dbReference>
<dbReference type="SUPFAM" id="SSF51206">
    <property type="entry name" value="cAMP-binding domain-like"/>
    <property type="match status" value="1"/>
</dbReference>
<dbReference type="Gene3D" id="1.10.10.10">
    <property type="entry name" value="Winged helix-like DNA-binding domain superfamily/Winged helix DNA-binding domain"/>
    <property type="match status" value="1"/>
</dbReference>
<dbReference type="InterPro" id="IPR036390">
    <property type="entry name" value="WH_DNA-bd_sf"/>
</dbReference>
<dbReference type="InterPro" id="IPR050397">
    <property type="entry name" value="Env_Response_Regulators"/>
</dbReference>
<feature type="domain" description="HTH crp-type" evidence="7">
    <location>
        <begin position="145"/>
        <end position="218"/>
    </location>
</feature>
<dbReference type="RefSeq" id="WP_378112733.1">
    <property type="nucleotide sequence ID" value="NZ_JBHSNC010000047.1"/>
</dbReference>
<dbReference type="InterPro" id="IPR012318">
    <property type="entry name" value="HTH_CRP"/>
</dbReference>
<organism evidence="8 9">
    <name type="scientific">Cohnella yongneupensis</name>
    <dbReference type="NCBI Taxonomy" id="425006"/>
    <lineage>
        <taxon>Bacteria</taxon>
        <taxon>Bacillati</taxon>
        <taxon>Bacillota</taxon>
        <taxon>Bacilli</taxon>
        <taxon>Bacillales</taxon>
        <taxon>Paenibacillaceae</taxon>
        <taxon>Cohnella</taxon>
    </lineage>
</organism>
<dbReference type="PRINTS" id="PR00034">
    <property type="entry name" value="HTHCRP"/>
</dbReference>
<dbReference type="PANTHER" id="PTHR24567">
    <property type="entry name" value="CRP FAMILY TRANSCRIPTIONAL REGULATORY PROTEIN"/>
    <property type="match status" value="1"/>
</dbReference>